<protein>
    <submittedName>
        <fullName evidence="2">Methyltransferase small</fullName>
    </submittedName>
</protein>
<dbReference type="GO" id="GO:0008170">
    <property type="term" value="F:N-methyltransferase activity"/>
    <property type="evidence" value="ECO:0007669"/>
    <property type="project" value="UniProtKB-ARBA"/>
</dbReference>
<evidence type="ECO:0000313" key="3">
    <source>
        <dbReference type="Proteomes" id="UP000051248"/>
    </source>
</evidence>
<keyword evidence="2" id="KW-0489">Methyltransferase</keyword>
<dbReference type="InterPro" id="IPR007848">
    <property type="entry name" value="Small_mtfrase_dom"/>
</dbReference>
<keyword evidence="2" id="KW-0808">Transferase</keyword>
<proteinExistence type="predicted"/>
<feature type="domain" description="Methyltransferase small" evidence="1">
    <location>
        <begin position="30"/>
        <end position="145"/>
    </location>
</feature>
<dbReference type="GO" id="GO:0003676">
    <property type="term" value="F:nucleic acid binding"/>
    <property type="evidence" value="ECO:0007669"/>
    <property type="project" value="InterPro"/>
</dbReference>
<dbReference type="PATRIC" id="fig|1423775.4.peg.196"/>
<evidence type="ECO:0000313" key="2">
    <source>
        <dbReference type="EMBL" id="KRK80016.1"/>
    </source>
</evidence>
<dbReference type="InterPro" id="IPR050210">
    <property type="entry name" value="tRNA_Adenine-N(6)_MTase"/>
</dbReference>
<dbReference type="InterPro" id="IPR002052">
    <property type="entry name" value="DNA_methylase_N6_adenine_CS"/>
</dbReference>
<dbReference type="Pfam" id="PF05175">
    <property type="entry name" value="MTS"/>
    <property type="match status" value="1"/>
</dbReference>
<dbReference type="Gene3D" id="3.40.50.150">
    <property type="entry name" value="Vaccinia Virus protein VP39"/>
    <property type="match status" value="1"/>
</dbReference>
<dbReference type="PROSITE" id="PS00092">
    <property type="entry name" value="N6_MTASE"/>
    <property type="match status" value="1"/>
</dbReference>
<dbReference type="InterPro" id="IPR029063">
    <property type="entry name" value="SAM-dependent_MTases_sf"/>
</dbReference>
<evidence type="ECO:0000259" key="1">
    <source>
        <dbReference type="Pfam" id="PF05175"/>
    </source>
</evidence>
<name>A0A0R1K947_9LACO</name>
<dbReference type="GO" id="GO:0008757">
    <property type="term" value="F:S-adenosylmethionine-dependent methyltransferase activity"/>
    <property type="evidence" value="ECO:0007669"/>
    <property type="project" value="UniProtKB-ARBA"/>
</dbReference>
<dbReference type="CDD" id="cd02440">
    <property type="entry name" value="AdoMet_MTases"/>
    <property type="match status" value="1"/>
</dbReference>
<dbReference type="PANTHER" id="PTHR47739:SF1">
    <property type="entry name" value="TRNA1(VAL) (ADENINE(37)-N6)-METHYLTRANSFERASE"/>
    <property type="match status" value="1"/>
</dbReference>
<dbReference type="GO" id="GO:0032259">
    <property type="term" value="P:methylation"/>
    <property type="evidence" value="ECO:0007669"/>
    <property type="project" value="UniProtKB-KW"/>
</dbReference>
<comment type="caution">
    <text evidence="2">The sequence shown here is derived from an EMBL/GenBank/DDBJ whole genome shotgun (WGS) entry which is preliminary data.</text>
</comment>
<dbReference type="eggNOG" id="COG4123">
    <property type="taxonomic scope" value="Bacteria"/>
</dbReference>
<organism evidence="2 3">
    <name type="scientific">Companilactobacillus nodensis DSM 19682 = JCM 14932 = NBRC 107160</name>
    <dbReference type="NCBI Taxonomy" id="1423775"/>
    <lineage>
        <taxon>Bacteria</taxon>
        <taxon>Bacillati</taxon>
        <taxon>Bacillota</taxon>
        <taxon>Bacilli</taxon>
        <taxon>Lactobacillales</taxon>
        <taxon>Lactobacillaceae</taxon>
        <taxon>Companilactobacillus</taxon>
    </lineage>
</organism>
<sequence length="241" mass="27083">MSNLSQDIISNSGIKIFQDKELYSFNLDTILLYNFAKTVKKGKIVDLCAGNGAIGLSLASKTKAQIYLVELQEQLSRLAEKSVSENGLENQVEVINTDIKNIQDHIMHDSIDMLVCNPPYFTSKQTTLIKDNQVLAIARHELKTNINEVLYTIKVLLKENAHAYIVYRPDRLSDLFAGMSQNLLQAKRIRFVRSHANDDANLVLVDVIKTVKSASLRVEPDLIMYDGDNLSTEGKRIIDGE</sequence>
<dbReference type="AlphaFoldDB" id="A0A0R1K947"/>
<gene>
    <name evidence="2" type="ORF">FD03_GL000192</name>
</gene>
<dbReference type="EMBL" id="AZDZ01000009">
    <property type="protein sequence ID" value="KRK80016.1"/>
    <property type="molecule type" value="Genomic_DNA"/>
</dbReference>
<dbReference type="Proteomes" id="UP000051248">
    <property type="component" value="Unassembled WGS sequence"/>
</dbReference>
<dbReference type="PANTHER" id="PTHR47739">
    <property type="entry name" value="TRNA1(VAL) (ADENINE(37)-N6)-METHYLTRANSFERASE"/>
    <property type="match status" value="1"/>
</dbReference>
<dbReference type="STRING" id="1423775.FD03_GL000192"/>
<dbReference type="OrthoDB" id="9777257at2"/>
<reference evidence="2 3" key="1">
    <citation type="journal article" date="2015" name="Genome Announc.">
        <title>Expanding the biotechnology potential of lactobacilli through comparative genomics of 213 strains and associated genera.</title>
        <authorList>
            <person name="Sun Z."/>
            <person name="Harris H.M."/>
            <person name="McCann A."/>
            <person name="Guo C."/>
            <person name="Argimon S."/>
            <person name="Zhang W."/>
            <person name="Yang X."/>
            <person name="Jeffery I.B."/>
            <person name="Cooney J.C."/>
            <person name="Kagawa T.F."/>
            <person name="Liu W."/>
            <person name="Song Y."/>
            <person name="Salvetti E."/>
            <person name="Wrobel A."/>
            <person name="Rasinkangas P."/>
            <person name="Parkhill J."/>
            <person name="Rea M.C."/>
            <person name="O'Sullivan O."/>
            <person name="Ritari J."/>
            <person name="Douillard F.P."/>
            <person name="Paul Ross R."/>
            <person name="Yang R."/>
            <person name="Briner A.E."/>
            <person name="Felis G.E."/>
            <person name="de Vos W.M."/>
            <person name="Barrangou R."/>
            <person name="Klaenhammer T.R."/>
            <person name="Caufield P.W."/>
            <person name="Cui Y."/>
            <person name="Zhang H."/>
            <person name="O'Toole P.W."/>
        </authorList>
    </citation>
    <scope>NUCLEOTIDE SEQUENCE [LARGE SCALE GENOMIC DNA]</scope>
    <source>
        <strain evidence="2 3">DSM 19682</strain>
    </source>
</reference>
<keyword evidence="3" id="KW-1185">Reference proteome</keyword>
<dbReference type="RefSeq" id="WP_025024067.1">
    <property type="nucleotide sequence ID" value="NZ_AZDZ01000009.1"/>
</dbReference>
<accession>A0A0R1K947</accession>
<dbReference type="SUPFAM" id="SSF53335">
    <property type="entry name" value="S-adenosyl-L-methionine-dependent methyltransferases"/>
    <property type="match status" value="1"/>
</dbReference>